<evidence type="ECO:0000256" key="2">
    <source>
        <dbReference type="PROSITE-ProRule" id="PRU00169"/>
    </source>
</evidence>
<evidence type="ECO:0000313" key="5">
    <source>
        <dbReference type="EMBL" id="MDK2122683.1"/>
    </source>
</evidence>
<dbReference type="Pfam" id="PF04397">
    <property type="entry name" value="LytTR"/>
    <property type="match status" value="1"/>
</dbReference>
<comment type="caution">
    <text evidence="5">The sequence shown here is derived from an EMBL/GenBank/DDBJ whole genome shotgun (WGS) entry which is preliminary data.</text>
</comment>
<keyword evidence="6" id="KW-1185">Reference proteome</keyword>
<name>A0ABT7DRI6_9NEIS</name>
<dbReference type="EMBL" id="JARRAF010000001">
    <property type="protein sequence ID" value="MDK2122683.1"/>
    <property type="molecule type" value="Genomic_DNA"/>
</dbReference>
<dbReference type="PROSITE" id="PS50930">
    <property type="entry name" value="HTH_LYTTR"/>
    <property type="match status" value="1"/>
</dbReference>
<dbReference type="InterPro" id="IPR011006">
    <property type="entry name" value="CheY-like_superfamily"/>
</dbReference>
<reference evidence="5" key="1">
    <citation type="submission" date="2023-03" db="EMBL/GenBank/DDBJ databases">
        <title>Chitinimonas shenzhenensis gen. nov., sp. nov., a novel member of family Burkholderiaceae isolated from activated sludge collected in Shen Zhen, China.</title>
        <authorList>
            <person name="Wang X."/>
        </authorList>
    </citation>
    <scope>NUCLEOTIDE SEQUENCE</scope>
    <source>
        <strain evidence="5">DQS-5</strain>
    </source>
</reference>
<dbReference type="SUPFAM" id="SSF52172">
    <property type="entry name" value="CheY-like"/>
    <property type="match status" value="1"/>
</dbReference>
<dbReference type="InterPro" id="IPR001789">
    <property type="entry name" value="Sig_transdc_resp-reg_receiver"/>
</dbReference>
<dbReference type="SMART" id="SM00448">
    <property type="entry name" value="REC"/>
    <property type="match status" value="1"/>
</dbReference>
<feature type="domain" description="HTH LytTR-type" evidence="4">
    <location>
        <begin position="144"/>
        <end position="252"/>
    </location>
</feature>
<evidence type="ECO:0000256" key="1">
    <source>
        <dbReference type="ARBA" id="ARBA00023125"/>
    </source>
</evidence>
<dbReference type="Pfam" id="PF00072">
    <property type="entry name" value="Response_reg"/>
    <property type="match status" value="1"/>
</dbReference>
<sequence length="256" mass="28653">MNGPLRLLLVDDEQPALNRLQDVLADCAAEVPHQVVACASNAWEALEWLSGHRADIALLDINMPGMSGLELARHFTRLTHPPAVIFTTAYDQHAIEAFEVHAVDYLLKPIRQERLTAALQRAHRLLPPVAEALARVDSKARQYLSVSERGRVRLIPVAQVCYLKAELKYVTVRTADAEYLLEESLTHLEAEFGDKLVRIHRNCLVARSALVGFEKAVGVDGEVHWHAILKNLPDKLAVSRRQQHVIREIKKGEAAL</sequence>
<dbReference type="InterPro" id="IPR039420">
    <property type="entry name" value="WalR-like"/>
</dbReference>
<accession>A0ABT7DRI6</accession>
<proteinExistence type="predicted"/>
<evidence type="ECO:0000313" key="6">
    <source>
        <dbReference type="Proteomes" id="UP001172778"/>
    </source>
</evidence>
<dbReference type="PROSITE" id="PS50110">
    <property type="entry name" value="RESPONSE_REGULATORY"/>
    <property type="match status" value="1"/>
</dbReference>
<feature type="domain" description="Response regulatory" evidence="3">
    <location>
        <begin position="6"/>
        <end position="123"/>
    </location>
</feature>
<dbReference type="PANTHER" id="PTHR48111">
    <property type="entry name" value="REGULATOR OF RPOS"/>
    <property type="match status" value="1"/>
</dbReference>
<dbReference type="RefSeq" id="WP_284098962.1">
    <property type="nucleotide sequence ID" value="NZ_JARRAF010000001.1"/>
</dbReference>
<dbReference type="GO" id="GO:0003677">
    <property type="term" value="F:DNA binding"/>
    <property type="evidence" value="ECO:0007669"/>
    <property type="project" value="UniProtKB-KW"/>
</dbReference>
<feature type="modified residue" description="4-aspartylphosphate" evidence="2">
    <location>
        <position position="60"/>
    </location>
</feature>
<protein>
    <submittedName>
        <fullName evidence="5">LytTR family DNA-binding domain-containing protein</fullName>
    </submittedName>
</protein>
<keyword evidence="1 5" id="KW-0238">DNA-binding</keyword>
<dbReference type="SMART" id="SM00850">
    <property type="entry name" value="LytTR"/>
    <property type="match status" value="1"/>
</dbReference>
<dbReference type="Gene3D" id="3.40.50.2300">
    <property type="match status" value="1"/>
</dbReference>
<gene>
    <name evidence="5" type="ORF">PZA18_01330</name>
</gene>
<dbReference type="Proteomes" id="UP001172778">
    <property type="component" value="Unassembled WGS sequence"/>
</dbReference>
<dbReference type="InterPro" id="IPR007492">
    <property type="entry name" value="LytTR_DNA-bd_dom"/>
</dbReference>
<organism evidence="5 6">
    <name type="scientific">Parachitinimonas caeni</name>
    <dbReference type="NCBI Taxonomy" id="3031301"/>
    <lineage>
        <taxon>Bacteria</taxon>
        <taxon>Pseudomonadati</taxon>
        <taxon>Pseudomonadota</taxon>
        <taxon>Betaproteobacteria</taxon>
        <taxon>Neisseriales</taxon>
        <taxon>Chitinibacteraceae</taxon>
        <taxon>Parachitinimonas</taxon>
    </lineage>
</organism>
<dbReference type="Gene3D" id="2.40.50.1020">
    <property type="entry name" value="LytTr DNA-binding domain"/>
    <property type="match status" value="1"/>
</dbReference>
<evidence type="ECO:0000259" key="3">
    <source>
        <dbReference type="PROSITE" id="PS50110"/>
    </source>
</evidence>
<dbReference type="PANTHER" id="PTHR48111:SF3">
    <property type="entry name" value="TRANSCRIPTIONAL REGULATORY PROTEIN BTSR"/>
    <property type="match status" value="1"/>
</dbReference>
<evidence type="ECO:0000259" key="4">
    <source>
        <dbReference type="PROSITE" id="PS50930"/>
    </source>
</evidence>
<keyword evidence="2" id="KW-0597">Phosphoprotein</keyword>